<dbReference type="Proteomes" id="UP000234639">
    <property type="component" value="Unassembled WGS sequence"/>
</dbReference>
<comment type="pathway">
    <text evidence="3">Cofactor biosynthesis; tetrahydrofolate biosynthesis; 7,8-dihydrofolate from 2-amino-4-hydroxy-6-hydroxymethyl-7,8-dihydropteridine diphosphate and 4-aminobenzoate: step 1/2.</text>
</comment>
<dbReference type="GO" id="GO:0005829">
    <property type="term" value="C:cytosol"/>
    <property type="evidence" value="ECO:0007669"/>
    <property type="project" value="TreeGrafter"/>
</dbReference>
<evidence type="ECO:0000313" key="11">
    <source>
        <dbReference type="Proteomes" id="UP000234639"/>
    </source>
</evidence>
<evidence type="ECO:0000259" key="9">
    <source>
        <dbReference type="PROSITE" id="PS50972"/>
    </source>
</evidence>
<dbReference type="EC" id="2.5.1.15" evidence="4"/>
<dbReference type="RefSeq" id="WP_101636645.1">
    <property type="nucleotide sequence ID" value="NZ_PKHU01000002.1"/>
</dbReference>
<evidence type="ECO:0000256" key="4">
    <source>
        <dbReference type="ARBA" id="ARBA00012458"/>
    </source>
</evidence>
<dbReference type="PIRSF" id="PIRSF000501">
    <property type="entry name" value="DHPS_Campy_prd"/>
    <property type="match status" value="1"/>
</dbReference>
<dbReference type="InterPro" id="IPR016227">
    <property type="entry name" value="Dihydropteroate_synthase_prd"/>
</dbReference>
<dbReference type="PROSITE" id="PS50972">
    <property type="entry name" value="PTERIN_BINDING"/>
    <property type="match status" value="1"/>
</dbReference>
<dbReference type="InterPro" id="IPR006390">
    <property type="entry name" value="DHP_synth_dom"/>
</dbReference>
<proteinExistence type="predicted"/>
<evidence type="ECO:0000256" key="1">
    <source>
        <dbReference type="ARBA" id="ARBA00000012"/>
    </source>
</evidence>
<keyword evidence="5" id="KW-0808">Transferase</keyword>
<dbReference type="GO" id="GO:0046654">
    <property type="term" value="P:tetrahydrofolate biosynthetic process"/>
    <property type="evidence" value="ECO:0007669"/>
    <property type="project" value="TreeGrafter"/>
</dbReference>
<keyword evidence="8" id="KW-0289">Folate biosynthesis</keyword>
<dbReference type="NCBIfam" id="TIGR01496">
    <property type="entry name" value="DHPS"/>
    <property type="match status" value="1"/>
</dbReference>
<feature type="domain" description="Pterin-binding" evidence="9">
    <location>
        <begin position="117"/>
        <end position="367"/>
    </location>
</feature>
<evidence type="ECO:0000256" key="3">
    <source>
        <dbReference type="ARBA" id="ARBA00004763"/>
    </source>
</evidence>
<dbReference type="PANTHER" id="PTHR20941">
    <property type="entry name" value="FOLATE SYNTHESIS PROTEINS"/>
    <property type="match status" value="1"/>
</dbReference>
<comment type="catalytic activity">
    <reaction evidence="1">
        <text>(7,8-dihydropterin-6-yl)methyl diphosphate + 4-aminobenzoate = 7,8-dihydropteroate + diphosphate</text>
        <dbReference type="Rhea" id="RHEA:19949"/>
        <dbReference type="ChEBI" id="CHEBI:17836"/>
        <dbReference type="ChEBI" id="CHEBI:17839"/>
        <dbReference type="ChEBI" id="CHEBI:33019"/>
        <dbReference type="ChEBI" id="CHEBI:72950"/>
        <dbReference type="EC" id="2.5.1.15"/>
    </reaction>
</comment>
<sequence>MKIFKIDNKTNFNEICKFVKPEKIGEKLMKKKTSLNFFFIKDLKDPAANILKQDALSIGAELVCQRSAILGQGAGNALLIANDKQLANLAKKEALQDFGLKNLSKFIKKDFIKPKKPEIMGVVNINEDSFNKASRVNTKTGIQRIKKQINDGASYIDLGGVSSRPGSKYCGRDEEFRRIKDIISEIYRLNLYEKAKFSLDSFDEYCLEYALNHGFTFINDISADLSLCKLAKKYNATYSLMHMKGDPTNMQKDPKYDDLIDEIDEFFKVKLDEIYSYGVKDIVLDPGIGFGKSASDNLFLIKHLEHFLHFNLPLFVGASRKSVINYYSKSEVDERLAGSLYLHLKAYENGATIIRTHDVFEHSQMFKLHEAMNKISIW</sequence>
<dbReference type="EMBL" id="PKHU01000002">
    <property type="protein sequence ID" value="PKZ29620.1"/>
    <property type="molecule type" value="Genomic_DNA"/>
</dbReference>
<dbReference type="AlphaFoldDB" id="A0A2I1NB65"/>
<evidence type="ECO:0000256" key="8">
    <source>
        <dbReference type="ARBA" id="ARBA00022909"/>
    </source>
</evidence>
<dbReference type="Pfam" id="PF00809">
    <property type="entry name" value="Pterin_bind"/>
    <property type="match status" value="1"/>
</dbReference>
<evidence type="ECO:0000313" key="10">
    <source>
        <dbReference type="EMBL" id="PKZ29620.1"/>
    </source>
</evidence>
<accession>A0A2I1NB65</accession>
<evidence type="ECO:0000256" key="6">
    <source>
        <dbReference type="ARBA" id="ARBA00022723"/>
    </source>
</evidence>
<reference evidence="10 11" key="1">
    <citation type="submission" date="2017-12" db="EMBL/GenBank/DDBJ databases">
        <title>Phylogenetic diversity of female urinary microbiome.</title>
        <authorList>
            <person name="Thomas-White K."/>
            <person name="Wolfe A.J."/>
        </authorList>
    </citation>
    <scope>NUCLEOTIDE SEQUENCE [LARGE SCALE GENOMIC DNA]</scope>
    <source>
        <strain evidence="10 11">UMB0112</strain>
    </source>
</reference>
<name>A0A2I1NB65_9BACT</name>
<dbReference type="InterPro" id="IPR011005">
    <property type="entry name" value="Dihydropteroate_synth-like_sf"/>
</dbReference>
<dbReference type="GO" id="GO:0004156">
    <property type="term" value="F:dihydropteroate synthase activity"/>
    <property type="evidence" value="ECO:0007669"/>
    <property type="project" value="UniProtKB-EC"/>
</dbReference>
<dbReference type="GO" id="GO:0046656">
    <property type="term" value="P:folic acid biosynthetic process"/>
    <property type="evidence" value="ECO:0007669"/>
    <property type="project" value="UniProtKB-KW"/>
</dbReference>
<dbReference type="InterPro" id="IPR045031">
    <property type="entry name" value="DHP_synth-like"/>
</dbReference>
<dbReference type="InterPro" id="IPR000489">
    <property type="entry name" value="Pterin-binding_dom"/>
</dbReference>
<dbReference type="CDD" id="cd00739">
    <property type="entry name" value="DHPS"/>
    <property type="match status" value="1"/>
</dbReference>
<organism evidence="10 11">
    <name type="scientific">Campylobacter ureolyticus</name>
    <dbReference type="NCBI Taxonomy" id="827"/>
    <lineage>
        <taxon>Bacteria</taxon>
        <taxon>Pseudomonadati</taxon>
        <taxon>Campylobacterota</taxon>
        <taxon>Epsilonproteobacteria</taxon>
        <taxon>Campylobacterales</taxon>
        <taxon>Campylobacteraceae</taxon>
        <taxon>Campylobacter</taxon>
    </lineage>
</organism>
<evidence type="ECO:0000256" key="2">
    <source>
        <dbReference type="ARBA" id="ARBA00001946"/>
    </source>
</evidence>
<keyword evidence="6" id="KW-0479">Metal-binding</keyword>
<dbReference type="PANTHER" id="PTHR20941:SF1">
    <property type="entry name" value="FOLIC ACID SYNTHESIS PROTEIN FOL1"/>
    <property type="match status" value="1"/>
</dbReference>
<dbReference type="SUPFAM" id="SSF51717">
    <property type="entry name" value="Dihydropteroate synthetase-like"/>
    <property type="match status" value="1"/>
</dbReference>
<comment type="caution">
    <text evidence="10">The sequence shown here is derived from an EMBL/GenBank/DDBJ whole genome shotgun (WGS) entry which is preliminary data.</text>
</comment>
<evidence type="ECO:0000256" key="5">
    <source>
        <dbReference type="ARBA" id="ARBA00022679"/>
    </source>
</evidence>
<evidence type="ECO:0000256" key="7">
    <source>
        <dbReference type="ARBA" id="ARBA00022842"/>
    </source>
</evidence>
<protein>
    <recommendedName>
        <fullName evidence="4">dihydropteroate synthase</fullName>
        <ecNumber evidence="4">2.5.1.15</ecNumber>
    </recommendedName>
</protein>
<comment type="cofactor">
    <cofactor evidence="2">
        <name>Mg(2+)</name>
        <dbReference type="ChEBI" id="CHEBI:18420"/>
    </cofactor>
</comment>
<dbReference type="GO" id="GO:0046872">
    <property type="term" value="F:metal ion binding"/>
    <property type="evidence" value="ECO:0007669"/>
    <property type="project" value="UniProtKB-KW"/>
</dbReference>
<keyword evidence="7" id="KW-0460">Magnesium</keyword>
<dbReference type="Gene3D" id="3.20.20.20">
    <property type="entry name" value="Dihydropteroate synthase-like"/>
    <property type="match status" value="1"/>
</dbReference>
<gene>
    <name evidence="10" type="primary">folP</name>
    <name evidence="10" type="ORF">CYJ41_01655</name>
</gene>